<comment type="subunit">
    <text evidence="3">Homotrimer.</text>
</comment>
<evidence type="ECO:0000256" key="8">
    <source>
        <dbReference type="SAM" id="SignalP"/>
    </source>
</evidence>
<dbReference type="EMBL" id="BEZZ01017856">
    <property type="protein sequence ID" value="GCC38853.1"/>
    <property type="molecule type" value="Genomic_DNA"/>
</dbReference>
<evidence type="ECO:0000313" key="11">
    <source>
        <dbReference type="Proteomes" id="UP000287033"/>
    </source>
</evidence>
<dbReference type="GO" id="GO:0010185">
    <property type="term" value="P:regulation of cellular defense response"/>
    <property type="evidence" value="ECO:0007669"/>
    <property type="project" value="UniProtKB-ARBA"/>
</dbReference>
<dbReference type="InterPro" id="IPR008979">
    <property type="entry name" value="Galactose-bd-like_sf"/>
</dbReference>
<feature type="chain" id="PRO_5019125454" description="Fucolectin tachylectin-4 pentraxin-1 domain-containing protein" evidence="8">
    <location>
        <begin position="26"/>
        <end position="176"/>
    </location>
</feature>
<accession>A0A401T856</accession>
<keyword evidence="7" id="KW-1015">Disulfide bond</keyword>
<dbReference type="InterPro" id="IPR006585">
    <property type="entry name" value="FTP1"/>
</dbReference>
<dbReference type="OMA" id="SFICIML"/>
<dbReference type="GO" id="GO:0046872">
    <property type="term" value="F:metal ion binding"/>
    <property type="evidence" value="ECO:0007669"/>
    <property type="project" value="UniProtKB-KW"/>
</dbReference>
<keyword evidence="4" id="KW-0479">Metal-binding</keyword>
<gene>
    <name evidence="10" type="ORF">chiPu_0023245</name>
</gene>
<sequence>NEPIRQRMVPYYLLVFACLFGFATSHPRHGNLAGNIRATQSSLADFLGDAENAIDGNDMTDPTKGSCSRTRVESSPWWRLDFHYHYRIYKVKITTSSDKGLEGANIHVGDCLKNNGTNNKICASNISIAPGQSQLVNCNDIGVHGVFLTITTPGNGKCISLCEVEAYGTHEPHNDI</sequence>
<evidence type="ECO:0000256" key="7">
    <source>
        <dbReference type="ARBA" id="ARBA00023157"/>
    </source>
</evidence>
<organism evidence="10 11">
    <name type="scientific">Chiloscyllium punctatum</name>
    <name type="common">Brownbanded bambooshark</name>
    <name type="synonym">Hemiscyllium punctatum</name>
    <dbReference type="NCBI Taxonomy" id="137246"/>
    <lineage>
        <taxon>Eukaryota</taxon>
        <taxon>Metazoa</taxon>
        <taxon>Chordata</taxon>
        <taxon>Craniata</taxon>
        <taxon>Vertebrata</taxon>
        <taxon>Chondrichthyes</taxon>
        <taxon>Elasmobranchii</taxon>
        <taxon>Galeomorphii</taxon>
        <taxon>Galeoidea</taxon>
        <taxon>Orectolobiformes</taxon>
        <taxon>Hemiscylliidae</taxon>
        <taxon>Chiloscyllium</taxon>
    </lineage>
</organism>
<dbReference type="PANTHER" id="PTHR45713">
    <property type="entry name" value="FTP DOMAIN-CONTAINING PROTEIN"/>
    <property type="match status" value="1"/>
</dbReference>
<dbReference type="Gene3D" id="2.60.120.260">
    <property type="entry name" value="Galactose-binding domain-like"/>
    <property type="match status" value="1"/>
</dbReference>
<name>A0A401T856_CHIPU</name>
<dbReference type="PANTHER" id="PTHR45713:SF6">
    <property type="entry name" value="F5_8 TYPE C DOMAIN-CONTAINING PROTEIN"/>
    <property type="match status" value="1"/>
</dbReference>
<reference evidence="10 11" key="1">
    <citation type="journal article" date="2018" name="Nat. Ecol. Evol.">
        <title>Shark genomes provide insights into elasmobranch evolution and the origin of vertebrates.</title>
        <authorList>
            <person name="Hara Y"/>
            <person name="Yamaguchi K"/>
            <person name="Onimaru K"/>
            <person name="Kadota M"/>
            <person name="Koyanagi M"/>
            <person name="Keeley SD"/>
            <person name="Tatsumi K"/>
            <person name="Tanaka K"/>
            <person name="Motone F"/>
            <person name="Kageyama Y"/>
            <person name="Nozu R"/>
            <person name="Adachi N"/>
            <person name="Nishimura O"/>
            <person name="Nakagawa R"/>
            <person name="Tanegashima C"/>
            <person name="Kiyatake I"/>
            <person name="Matsumoto R"/>
            <person name="Murakumo K"/>
            <person name="Nishida K"/>
            <person name="Terakita A"/>
            <person name="Kuratani S"/>
            <person name="Sato K"/>
            <person name="Hyodo S Kuraku.S."/>
        </authorList>
    </citation>
    <scope>NUCLEOTIDE SEQUENCE [LARGE SCALE GENOMIC DNA]</scope>
</reference>
<evidence type="ECO:0000256" key="3">
    <source>
        <dbReference type="ARBA" id="ARBA00011233"/>
    </source>
</evidence>
<keyword evidence="11" id="KW-1185">Reference proteome</keyword>
<dbReference type="AlphaFoldDB" id="A0A401T856"/>
<feature type="non-terminal residue" evidence="10">
    <location>
        <position position="176"/>
    </location>
</feature>
<comment type="caution">
    <text evidence="10">The sequence shown here is derived from an EMBL/GenBank/DDBJ whole genome shotgun (WGS) entry which is preliminary data.</text>
</comment>
<protein>
    <recommendedName>
        <fullName evidence="9">Fucolectin tachylectin-4 pentraxin-1 domain-containing protein</fullName>
    </recommendedName>
</protein>
<evidence type="ECO:0000256" key="4">
    <source>
        <dbReference type="ARBA" id="ARBA00022723"/>
    </source>
</evidence>
<keyword evidence="6" id="KW-0106">Calcium</keyword>
<dbReference type="GO" id="GO:0001868">
    <property type="term" value="P:regulation of complement activation, lectin pathway"/>
    <property type="evidence" value="ECO:0007669"/>
    <property type="project" value="UniProtKB-ARBA"/>
</dbReference>
<dbReference type="InterPro" id="IPR051941">
    <property type="entry name" value="BG_Antigen-Binding_Lectin"/>
</dbReference>
<evidence type="ECO:0000259" key="9">
    <source>
        <dbReference type="SMART" id="SM00607"/>
    </source>
</evidence>
<comment type="similarity">
    <text evidence="2">Belongs to the fucolectin family.</text>
</comment>
<proteinExistence type="inferred from homology"/>
<dbReference type="STRING" id="137246.A0A401T856"/>
<feature type="signal peptide" evidence="8">
    <location>
        <begin position="1"/>
        <end position="25"/>
    </location>
</feature>
<evidence type="ECO:0000256" key="2">
    <source>
        <dbReference type="ARBA" id="ARBA00010147"/>
    </source>
</evidence>
<keyword evidence="5" id="KW-0430">Lectin</keyword>
<dbReference type="GO" id="GO:0042806">
    <property type="term" value="F:fucose binding"/>
    <property type="evidence" value="ECO:0007669"/>
    <property type="project" value="UniProtKB-ARBA"/>
</dbReference>
<evidence type="ECO:0000256" key="5">
    <source>
        <dbReference type="ARBA" id="ARBA00022734"/>
    </source>
</evidence>
<comment type="function">
    <text evidence="1">Acts as a defensive agent. Recognizes blood group fucosylated oligosaccharides including A, B, H and Lewis B-type antigens. Does not recognize Lewis A antigen and has low affinity for monovalent haptens.</text>
</comment>
<dbReference type="OrthoDB" id="547680at2759"/>
<dbReference type="Pfam" id="PF22633">
    <property type="entry name" value="F5_F8_type_C_2"/>
    <property type="match status" value="1"/>
</dbReference>
<keyword evidence="8" id="KW-0732">Signal</keyword>
<feature type="domain" description="Fucolectin tachylectin-4 pentraxin-1" evidence="9">
    <location>
        <begin position="29"/>
        <end position="174"/>
    </location>
</feature>
<feature type="non-terminal residue" evidence="10">
    <location>
        <position position="1"/>
    </location>
</feature>
<dbReference type="SUPFAM" id="SSF49785">
    <property type="entry name" value="Galactose-binding domain-like"/>
    <property type="match status" value="1"/>
</dbReference>
<evidence type="ECO:0000313" key="10">
    <source>
        <dbReference type="EMBL" id="GCC38853.1"/>
    </source>
</evidence>
<evidence type="ECO:0000256" key="1">
    <source>
        <dbReference type="ARBA" id="ARBA00002219"/>
    </source>
</evidence>
<evidence type="ECO:0000256" key="6">
    <source>
        <dbReference type="ARBA" id="ARBA00022837"/>
    </source>
</evidence>
<dbReference type="Proteomes" id="UP000287033">
    <property type="component" value="Unassembled WGS sequence"/>
</dbReference>
<dbReference type="SMART" id="SM00607">
    <property type="entry name" value="FTP"/>
    <property type="match status" value="1"/>
</dbReference>